<organism evidence="1 2">
    <name type="scientific">Gigaspora rosea</name>
    <dbReference type="NCBI Taxonomy" id="44941"/>
    <lineage>
        <taxon>Eukaryota</taxon>
        <taxon>Fungi</taxon>
        <taxon>Fungi incertae sedis</taxon>
        <taxon>Mucoromycota</taxon>
        <taxon>Glomeromycotina</taxon>
        <taxon>Glomeromycetes</taxon>
        <taxon>Diversisporales</taxon>
        <taxon>Gigasporaceae</taxon>
        <taxon>Gigaspora</taxon>
    </lineage>
</organism>
<accession>A0A397UQ46</accession>
<evidence type="ECO:0000313" key="1">
    <source>
        <dbReference type="EMBL" id="RIB10899.1"/>
    </source>
</evidence>
<proteinExistence type="predicted"/>
<evidence type="ECO:0000313" key="2">
    <source>
        <dbReference type="Proteomes" id="UP000266673"/>
    </source>
</evidence>
<reference evidence="1 2" key="1">
    <citation type="submission" date="2018-06" db="EMBL/GenBank/DDBJ databases">
        <title>Comparative genomics reveals the genomic features of Rhizophagus irregularis, R. cerebriforme, R. diaphanum and Gigaspora rosea, and their symbiotic lifestyle signature.</title>
        <authorList>
            <person name="Morin E."/>
            <person name="San Clemente H."/>
            <person name="Chen E.C.H."/>
            <person name="De La Providencia I."/>
            <person name="Hainaut M."/>
            <person name="Kuo A."/>
            <person name="Kohler A."/>
            <person name="Murat C."/>
            <person name="Tang N."/>
            <person name="Roy S."/>
            <person name="Loubradou J."/>
            <person name="Henrissat B."/>
            <person name="Grigoriev I.V."/>
            <person name="Corradi N."/>
            <person name="Roux C."/>
            <person name="Martin F.M."/>
        </authorList>
    </citation>
    <scope>NUCLEOTIDE SEQUENCE [LARGE SCALE GENOMIC DNA]</scope>
    <source>
        <strain evidence="1 2">DAOM 194757</strain>
    </source>
</reference>
<dbReference type="Pfam" id="PF00560">
    <property type="entry name" value="LRR_1"/>
    <property type="match status" value="1"/>
</dbReference>
<dbReference type="Pfam" id="PF13516">
    <property type="entry name" value="LRR_6"/>
    <property type="match status" value="1"/>
</dbReference>
<dbReference type="Proteomes" id="UP000266673">
    <property type="component" value="Unassembled WGS sequence"/>
</dbReference>
<dbReference type="AlphaFoldDB" id="A0A397UQ46"/>
<comment type="caution">
    <text evidence="1">The sequence shown here is derived from an EMBL/GenBank/DDBJ whole genome shotgun (WGS) entry which is preliminary data.</text>
</comment>
<dbReference type="SUPFAM" id="SSF52047">
    <property type="entry name" value="RNI-like"/>
    <property type="match status" value="1"/>
</dbReference>
<dbReference type="OrthoDB" id="120976at2759"/>
<gene>
    <name evidence="1" type="ORF">C2G38_2204939</name>
</gene>
<dbReference type="InterPro" id="IPR001611">
    <property type="entry name" value="Leu-rich_rpt"/>
</dbReference>
<keyword evidence="2" id="KW-1185">Reference proteome</keyword>
<protein>
    <submittedName>
        <fullName evidence="1">Uncharacterized protein</fullName>
    </submittedName>
</protein>
<dbReference type="Gene3D" id="3.80.10.10">
    <property type="entry name" value="Ribonuclease Inhibitor"/>
    <property type="match status" value="1"/>
</dbReference>
<sequence length="105" mass="11841">MNHEIGFVQPAMGQFVSILPCIGRRKSISRCTLQELHANQESELGSGESFSICTLQEFPLKNLNLSYNNIRSGEKALADALCKNSTLTSLDLSWNKFGQKKEKYW</sequence>
<dbReference type="InterPro" id="IPR032675">
    <property type="entry name" value="LRR_dom_sf"/>
</dbReference>
<dbReference type="EMBL" id="QKWP01001199">
    <property type="protein sequence ID" value="RIB10899.1"/>
    <property type="molecule type" value="Genomic_DNA"/>
</dbReference>
<name>A0A397UQ46_9GLOM</name>